<dbReference type="GO" id="GO:0008168">
    <property type="term" value="F:methyltransferase activity"/>
    <property type="evidence" value="ECO:0007669"/>
    <property type="project" value="UniProtKB-KW"/>
</dbReference>
<protein>
    <submittedName>
        <fullName evidence="1">Methyltransferase type 12</fullName>
    </submittedName>
</protein>
<proteinExistence type="predicted"/>
<evidence type="ECO:0000313" key="1">
    <source>
        <dbReference type="EMBL" id="ADB73117.1"/>
    </source>
</evidence>
<dbReference type="CDD" id="cd02440">
    <property type="entry name" value="AdoMet_MTases"/>
    <property type="match status" value="1"/>
</dbReference>
<keyword evidence="1" id="KW-0808">Transferase</keyword>
<dbReference type="KEGG" id="gob:Gobs_0317"/>
<dbReference type="eggNOG" id="COG2227">
    <property type="taxonomic scope" value="Bacteria"/>
</dbReference>
<gene>
    <name evidence="1" type="ordered locus">Gobs_0317</name>
</gene>
<accession>D2S506</accession>
<dbReference type="EMBL" id="CP001867">
    <property type="protein sequence ID" value="ADB73117.1"/>
    <property type="molecule type" value="Genomic_DNA"/>
</dbReference>
<dbReference type="Gene3D" id="3.40.50.150">
    <property type="entry name" value="Vaccinia Virus protein VP39"/>
    <property type="match status" value="1"/>
</dbReference>
<dbReference type="InterPro" id="IPR029063">
    <property type="entry name" value="SAM-dependent_MTases_sf"/>
</dbReference>
<dbReference type="GO" id="GO:0032259">
    <property type="term" value="P:methylation"/>
    <property type="evidence" value="ECO:0007669"/>
    <property type="project" value="UniProtKB-KW"/>
</dbReference>
<reference evidence="1 2" key="1">
    <citation type="journal article" date="2010" name="Stand. Genomic Sci.">
        <title>Complete genome sequence of Geodermatophilus obscurus type strain (G-20).</title>
        <authorList>
            <person name="Ivanova N."/>
            <person name="Sikorski J."/>
            <person name="Jando M."/>
            <person name="Munk C."/>
            <person name="Lapidus A."/>
            <person name="Glavina Del Rio T."/>
            <person name="Copeland A."/>
            <person name="Tice H."/>
            <person name="Cheng J.-F."/>
            <person name="Lucas S."/>
            <person name="Chen F."/>
            <person name="Nolan M."/>
            <person name="Bruce D."/>
            <person name="Goodwin L."/>
            <person name="Pitluck S."/>
            <person name="Mavromatis K."/>
            <person name="Mikhailova N."/>
            <person name="Pati A."/>
            <person name="Chen A."/>
            <person name="Palaniappan K."/>
            <person name="Land M."/>
            <person name="Hauser L."/>
            <person name="Chang Y.-J."/>
            <person name="Jeffries C.D."/>
            <person name="Meincke L."/>
            <person name="Brettin T."/>
            <person name="Detter J.C."/>
            <person name="Detter J.C."/>
            <person name="Rohde M."/>
            <person name="Goeker M."/>
            <person name="Bristow J."/>
            <person name="Eisen J.A."/>
            <person name="Markowitz V."/>
            <person name="Hugenholtz P."/>
            <person name="Kyrpides N.C."/>
            <person name="Klenk H.-P."/>
        </authorList>
    </citation>
    <scope>NUCLEOTIDE SEQUENCE [LARGE SCALE GENOMIC DNA]</scope>
    <source>
        <strain evidence="2">ATCC 25078 / DSM 43160 / JCM 3152 / KCC A-0152 / KCTC 9177 / NBRC 13315 / NRRL B-3577 / G-20</strain>
    </source>
</reference>
<dbReference type="STRING" id="526225.Gobs_0317"/>
<organism evidence="1 2">
    <name type="scientific">Geodermatophilus obscurus (strain ATCC 25078 / DSM 43160 / JCM 3152 / CCUG 61914 / KCC A-0152 / KCTC 9177 / NBRC 13315 / NRRL B-3577 / G-20)</name>
    <dbReference type="NCBI Taxonomy" id="526225"/>
    <lineage>
        <taxon>Bacteria</taxon>
        <taxon>Bacillati</taxon>
        <taxon>Actinomycetota</taxon>
        <taxon>Actinomycetes</taxon>
        <taxon>Geodermatophilales</taxon>
        <taxon>Geodermatophilaceae</taxon>
        <taxon>Geodermatophilus</taxon>
    </lineage>
</organism>
<dbReference type="HOGENOM" id="CLU_1179152_0_0_11"/>
<name>D2S506_GEOOG</name>
<keyword evidence="2" id="KW-1185">Reference proteome</keyword>
<evidence type="ECO:0000313" key="2">
    <source>
        <dbReference type="Proteomes" id="UP000001382"/>
    </source>
</evidence>
<dbReference type="Pfam" id="PF13489">
    <property type="entry name" value="Methyltransf_23"/>
    <property type="match status" value="1"/>
</dbReference>
<dbReference type="AlphaFoldDB" id="D2S506"/>
<sequence>MCQGGPMAGVEQRSGRRTAAHGYYAGHSVHAAPGVHEYAVELVRAALPQGGRVLEVGAGCGALALRLRDAGLDVVPTDLDPPHDWIHRLDLDDPQWTDETQGPFDMVVCVETLEHVENPRQVLRSIRSLLRPGDKLLVSTPNVTHPHSRLKMLLRGAPYIFGPKHYHQPGHITILPDWMLTEHVRLAGFGSIEVRTGGDTFYRGVVRLAYRVEIALLALLGVRQRADSGQGICTFVTAVAV</sequence>
<dbReference type="OrthoDB" id="9810247at2"/>
<dbReference type="Proteomes" id="UP000001382">
    <property type="component" value="Chromosome"/>
</dbReference>
<dbReference type="SUPFAM" id="SSF53335">
    <property type="entry name" value="S-adenosyl-L-methionine-dependent methyltransferases"/>
    <property type="match status" value="1"/>
</dbReference>
<reference evidence="2" key="2">
    <citation type="submission" date="2010-01" db="EMBL/GenBank/DDBJ databases">
        <title>The complete genome of Geodermatophilus obscurus DSM 43160.</title>
        <authorList>
            <consortium name="US DOE Joint Genome Institute (JGI-PGF)"/>
            <person name="Lucas S."/>
            <person name="Copeland A."/>
            <person name="Lapidus A."/>
            <person name="Glavina del Rio T."/>
            <person name="Dalin E."/>
            <person name="Tice H."/>
            <person name="Bruce D."/>
            <person name="Goodwin L."/>
            <person name="Pitluck S."/>
            <person name="Kyrpides N."/>
            <person name="Mavromatis K."/>
            <person name="Ivanova N."/>
            <person name="Munk A.C."/>
            <person name="Brettin T."/>
            <person name="Detter J.C."/>
            <person name="Han C."/>
            <person name="Larimer F."/>
            <person name="Land M."/>
            <person name="Hauser L."/>
            <person name="Markowitz V."/>
            <person name="Cheng J.-F."/>
            <person name="Hugenholtz P."/>
            <person name="Woyke T."/>
            <person name="Wu D."/>
            <person name="Jando M."/>
            <person name="Schneider S."/>
            <person name="Klenk H.-P."/>
            <person name="Eisen J.A."/>
        </authorList>
    </citation>
    <scope>NUCLEOTIDE SEQUENCE [LARGE SCALE GENOMIC DNA]</scope>
    <source>
        <strain evidence="2">ATCC 25078 / DSM 43160 / JCM 3152 / KCC A-0152 / KCTC 9177 / NBRC 13315 / NRRL B-3577 / G-20</strain>
    </source>
</reference>
<dbReference type="PANTHER" id="PTHR43861">
    <property type="entry name" value="TRANS-ACONITATE 2-METHYLTRANSFERASE-RELATED"/>
    <property type="match status" value="1"/>
</dbReference>
<keyword evidence="1" id="KW-0489">Methyltransferase</keyword>